<comment type="caution">
    <text evidence="2">The sequence shown here is derived from an EMBL/GenBank/DDBJ whole genome shotgun (WGS) entry which is preliminary data.</text>
</comment>
<feature type="region of interest" description="Disordered" evidence="1">
    <location>
        <begin position="125"/>
        <end position="166"/>
    </location>
</feature>
<organism evidence="2 3">
    <name type="scientific">Carex littledalei</name>
    <dbReference type="NCBI Taxonomy" id="544730"/>
    <lineage>
        <taxon>Eukaryota</taxon>
        <taxon>Viridiplantae</taxon>
        <taxon>Streptophyta</taxon>
        <taxon>Embryophyta</taxon>
        <taxon>Tracheophyta</taxon>
        <taxon>Spermatophyta</taxon>
        <taxon>Magnoliopsida</taxon>
        <taxon>Liliopsida</taxon>
        <taxon>Poales</taxon>
        <taxon>Cyperaceae</taxon>
        <taxon>Cyperoideae</taxon>
        <taxon>Cariceae</taxon>
        <taxon>Carex</taxon>
        <taxon>Carex subgen. Euthyceras</taxon>
    </lineage>
</organism>
<dbReference type="Proteomes" id="UP000623129">
    <property type="component" value="Unassembled WGS sequence"/>
</dbReference>
<sequence>MVWLIRFLIARGPRRENGTVQNVLKRNASIKQSLREVKHRSMIVVKRSMSTVLLAEHGKEKMYKLLTDSKDIKSKEKLNGSQEMASGKQLLRYTWPLVFMGVAFGAKRWVSTLKHQCERHASAMESNIPSGEKGENPHPKATSSKWVQLSISSHNRGENEELVVSS</sequence>
<reference evidence="2" key="1">
    <citation type="submission" date="2020-01" db="EMBL/GenBank/DDBJ databases">
        <title>Genome sequence of Kobresia littledalei, the first chromosome-level genome in the family Cyperaceae.</title>
        <authorList>
            <person name="Qu G."/>
        </authorList>
    </citation>
    <scope>NUCLEOTIDE SEQUENCE</scope>
    <source>
        <strain evidence="2">C.B.Clarke</strain>
        <tissue evidence="2">Leaf</tissue>
    </source>
</reference>
<name>A0A833VFB1_9POAL</name>
<evidence type="ECO:0000256" key="1">
    <source>
        <dbReference type="SAM" id="MobiDB-lite"/>
    </source>
</evidence>
<keyword evidence="2" id="KW-0238">DNA-binding</keyword>
<evidence type="ECO:0000313" key="3">
    <source>
        <dbReference type="Proteomes" id="UP000623129"/>
    </source>
</evidence>
<evidence type="ECO:0000313" key="2">
    <source>
        <dbReference type="EMBL" id="KAF3321448.1"/>
    </source>
</evidence>
<keyword evidence="2" id="KW-0371">Homeobox</keyword>
<dbReference type="AlphaFoldDB" id="A0A833VFB1"/>
<proteinExistence type="predicted"/>
<accession>A0A833VFB1</accession>
<gene>
    <name evidence="2" type="ORF">FCM35_KLT14701</name>
</gene>
<dbReference type="GO" id="GO:0003677">
    <property type="term" value="F:DNA binding"/>
    <property type="evidence" value="ECO:0007669"/>
    <property type="project" value="UniProtKB-KW"/>
</dbReference>
<feature type="compositionally biased region" description="Polar residues" evidence="1">
    <location>
        <begin position="141"/>
        <end position="154"/>
    </location>
</feature>
<keyword evidence="3" id="KW-1185">Reference proteome</keyword>
<dbReference type="EMBL" id="SWLB01000027">
    <property type="protein sequence ID" value="KAF3321448.1"/>
    <property type="molecule type" value="Genomic_DNA"/>
</dbReference>
<protein>
    <submittedName>
        <fullName evidence="2">Homeobox-leucine zipper protein ROC1</fullName>
    </submittedName>
</protein>